<protein>
    <submittedName>
        <fullName evidence="1">Uncharacterized protein</fullName>
    </submittedName>
</protein>
<reference evidence="1 2" key="1">
    <citation type="submission" date="2021-11" db="EMBL/GenBank/DDBJ databases">
        <title>Draft genome sequence of Actinomycetospora sp. SF1 isolated from the rhizosphere soil.</title>
        <authorList>
            <person name="Duangmal K."/>
            <person name="Chantavorakit T."/>
        </authorList>
    </citation>
    <scope>NUCLEOTIDE SEQUENCE [LARGE SCALE GENOMIC DNA]</scope>
    <source>
        <strain evidence="1 2">TBRC 5722</strain>
    </source>
</reference>
<sequence>MYLTAERDDASILRAVVQRALYDDAEQRKHEVEATGKSVAQEVAKLLG</sequence>
<dbReference type="Proteomes" id="UP001199469">
    <property type="component" value="Unassembled WGS sequence"/>
</dbReference>
<gene>
    <name evidence="1" type="ORF">LQ327_09015</name>
</gene>
<proteinExistence type="predicted"/>
<organism evidence="1 2">
    <name type="scientific">Actinomycetospora endophytica</name>
    <dbReference type="NCBI Taxonomy" id="2291215"/>
    <lineage>
        <taxon>Bacteria</taxon>
        <taxon>Bacillati</taxon>
        <taxon>Actinomycetota</taxon>
        <taxon>Actinomycetes</taxon>
        <taxon>Pseudonocardiales</taxon>
        <taxon>Pseudonocardiaceae</taxon>
        <taxon>Actinomycetospora</taxon>
    </lineage>
</organism>
<accession>A0ABS8P6F7</accession>
<evidence type="ECO:0000313" key="1">
    <source>
        <dbReference type="EMBL" id="MCD2193522.1"/>
    </source>
</evidence>
<keyword evidence="2" id="KW-1185">Reference proteome</keyword>
<name>A0ABS8P6F7_9PSEU</name>
<evidence type="ECO:0000313" key="2">
    <source>
        <dbReference type="Proteomes" id="UP001199469"/>
    </source>
</evidence>
<comment type="caution">
    <text evidence="1">The sequence shown here is derived from an EMBL/GenBank/DDBJ whole genome shotgun (WGS) entry which is preliminary data.</text>
</comment>
<dbReference type="RefSeq" id="WP_230731749.1">
    <property type="nucleotide sequence ID" value="NZ_JAJNDB010000001.1"/>
</dbReference>
<dbReference type="EMBL" id="JAJNDB010000001">
    <property type="protein sequence ID" value="MCD2193522.1"/>
    <property type="molecule type" value="Genomic_DNA"/>
</dbReference>